<dbReference type="Pfam" id="PF00005">
    <property type="entry name" value="ABC_tran"/>
    <property type="match status" value="2"/>
</dbReference>
<dbReference type="STRING" id="686624.SAMN04488242_1078"/>
<dbReference type="PANTHER" id="PTHR43790:SF9">
    <property type="entry name" value="GALACTOFURANOSE TRANSPORTER ATP-BINDING PROTEIN YTFR"/>
    <property type="match status" value="1"/>
</dbReference>
<keyword evidence="7" id="KW-1185">Reference proteome</keyword>
<dbReference type="CDD" id="cd03216">
    <property type="entry name" value="ABC_Carb_Monos_I"/>
    <property type="match status" value="1"/>
</dbReference>
<accession>A0A1G9J7M3</accession>
<dbReference type="RefSeq" id="WP_093249698.1">
    <property type="nucleotide sequence ID" value="NZ_FNGP01000002.1"/>
</dbReference>
<keyword evidence="2" id="KW-0677">Repeat</keyword>
<feature type="domain" description="ABC transporter" evidence="5">
    <location>
        <begin position="2"/>
        <end position="241"/>
    </location>
</feature>
<dbReference type="InterPro" id="IPR017871">
    <property type="entry name" value="ABC_transporter-like_CS"/>
</dbReference>
<evidence type="ECO:0000256" key="2">
    <source>
        <dbReference type="ARBA" id="ARBA00022737"/>
    </source>
</evidence>
<evidence type="ECO:0000256" key="1">
    <source>
        <dbReference type="ARBA" id="ARBA00022448"/>
    </source>
</evidence>
<dbReference type="Proteomes" id="UP000199475">
    <property type="component" value="Unassembled WGS sequence"/>
</dbReference>
<sequence length="504" mass="54162">MIEVRDVGKRYGGVVALAGARFAAEAGEVHGLLGPNGSGKSTINKILAGSVRPDTGSLWVDGRQVQPGSPTESARLGIGAVYQQLTVIPTLDVEQNLLLGTEPGRWGLLDRRAGRERASAMLERLRPALGEHVGPGSLVGDLSPGQQQLIEIGKVLLRRPRILILDEATASLHRPQVDLLFDIVRELREDGVCVLFVSHRLDEILRICDRATILRAGRHVATVDLADTRPDELVRLMVGEKLAETTKVPSARRDEVVLQVDDLHAPGVAGVSLRAHAGEIIGLGGLQGQGQSDLLMTIFGALPRTGGTVTFRGRRLGHYRAARAARMGFALVPGNRGTQGMFSLRSIQENLSIVSLWRRTMAGFGISMRRERSAAREAVERLAIRLGSLDDPVSSLSGGNAQKVIVAKWLLSDPVVILLDDPTKGVDVGAKAEIYQIIRTLAAEGCTIVINSSDDRELAVLSDRVLVLFEGAVVAELEGEEIDEERLVSSALLVSARADREVSG</sequence>
<dbReference type="InterPro" id="IPR027417">
    <property type="entry name" value="P-loop_NTPase"/>
</dbReference>
<dbReference type="PROSITE" id="PS00211">
    <property type="entry name" value="ABC_TRANSPORTER_1"/>
    <property type="match status" value="2"/>
</dbReference>
<dbReference type="InterPro" id="IPR003593">
    <property type="entry name" value="AAA+_ATPase"/>
</dbReference>
<reference evidence="6 7" key="1">
    <citation type="submission" date="2016-10" db="EMBL/GenBank/DDBJ databases">
        <authorList>
            <person name="de Groot N.N."/>
        </authorList>
    </citation>
    <scope>NUCLEOTIDE SEQUENCE [LARGE SCALE GENOMIC DNA]</scope>
    <source>
        <strain evidence="6 7">CGMCC 1.9159</strain>
    </source>
</reference>
<dbReference type="OrthoDB" id="3648693at2"/>
<protein>
    <submittedName>
        <fullName evidence="6">Monosaccharide ABC transporter ATP-binding protein, CUT2 family</fullName>
    </submittedName>
</protein>
<dbReference type="PANTHER" id="PTHR43790">
    <property type="entry name" value="CARBOHYDRATE TRANSPORT ATP-BINDING PROTEIN MG119-RELATED"/>
    <property type="match status" value="1"/>
</dbReference>
<dbReference type="SUPFAM" id="SSF52540">
    <property type="entry name" value="P-loop containing nucleoside triphosphate hydrolases"/>
    <property type="match status" value="2"/>
</dbReference>
<dbReference type="InterPro" id="IPR050107">
    <property type="entry name" value="ABC_carbohydrate_import_ATPase"/>
</dbReference>
<dbReference type="CDD" id="cd03215">
    <property type="entry name" value="ABC_Carb_Monos_II"/>
    <property type="match status" value="1"/>
</dbReference>
<dbReference type="PROSITE" id="PS50893">
    <property type="entry name" value="ABC_TRANSPORTER_2"/>
    <property type="match status" value="2"/>
</dbReference>
<proteinExistence type="predicted"/>
<keyword evidence="3" id="KW-0547">Nucleotide-binding</keyword>
<name>A0A1G9J7M3_9ACTN</name>
<keyword evidence="4 6" id="KW-0067">ATP-binding</keyword>
<evidence type="ECO:0000256" key="3">
    <source>
        <dbReference type="ARBA" id="ARBA00022741"/>
    </source>
</evidence>
<dbReference type="GO" id="GO:0016887">
    <property type="term" value="F:ATP hydrolysis activity"/>
    <property type="evidence" value="ECO:0007669"/>
    <property type="project" value="InterPro"/>
</dbReference>
<evidence type="ECO:0000259" key="5">
    <source>
        <dbReference type="PROSITE" id="PS50893"/>
    </source>
</evidence>
<gene>
    <name evidence="6" type="ORF">SAMN04488242_1078</name>
</gene>
<dbReference type="AlphaFoldDB" id="A0A1G9J7M3"/>
<evidence type="ECO:0000313" key="6">
    <source>
        <dbReference type="EMBL" id="SDL33351.1"/>
    </source>
</evidence>
<dbReference type="InterPro" id="IPR003439">
    <property type="entry name" value="ABC_transporter-like_ATP-bd"/>
</dbReference>
<dbReference type="Gene3D" id="3.40.50.300">
    <property type="entry name" value="P-loop containing nucleotide triphosphate hydrolases"/>
    <property type="match status" value="2"/>
</dbReference>
<evidence type="ECO:0000313" key="7">
    <source>
        <dbReference type="Proteomes" id="UP000199475"/>
    </source>
</evidence>
<dbReference type="SMART" id="SM00382">
    <property type="entry name" value="AAA"/>
    <property type="match status" value="2"/>
</dbReference>
<dbReference type="GO" id="GO:0005524">
    <property type="term" value="F:ATP binding"/>
    <property type="evidence" value="ECO:0007669"/>
    <property type="project" value="UniProtKB-KW"/>
</dbReference>
<dbReference type="EMBL" id="FNGP01000002">
    <property type="protein sequence ID" value="SDL33351.1"/>
    <property type="molecule type" value="Genomic_DNA"/>
</dbReference>
<feature type="domain" description="ABC transporter" evidence="5">
    <location>
        <begin position="251"/>
        <end position="495"/>
    </location>
</feature>
<evidence type="ECO:0000256" key="4">
    <source>
        <dbReference type="ARBA" id="ARBA00022840"/>
    </source>
</evidence>
<organism evidence="6 7">
    <name type="scientific">Tessaracoccus oleiagri</name>
    <dbReference type="NCBI Taxonomy" id="686624"/>
    <lineage>
        <taxon>Bacteria</taxon>
        <taxon>Bacillati</taxon>
        <taxon>Actinomycetota</taxon>
        <taxon>Actinomycetes</taxon>
        <taxon>Propionibacteriales</taxon>
        <taxon>Propionibacteriaceae</taxon>
        <taxon>Tessaracoccus</taxon>
    </lineage>
</organism>
<keyword evidence="1" id="KW-0813">Transport</keyword>